<proteinExistence type="inferred from homology"/>
<protein>
    <submittedName>
        <fullName evidence="4">Sugar transferase</fullName>
    </submittedName>
</protein>
<evidence type="ECO:0000313" key="4">
    <source>
        <dbReference type="EMBL" id="QWB29745.1"/>
    </source>
</evidence>
<accession>A0ABX8G9D3</accession>
<evidence type="ECO:0000256" key="1">
    <source>
        <dbReference type="ARBA" id="ARBA00006464"/>
    </source>
</evidence>
<dbReference type="GO" id="GO:0016740">
    <property type="term" value="F:transferase activity"/>
    <property type="evidence" value="ECO:0007669"/>
    <property type="project" value="UniProtKB-KW"/>
</dbReference>
<feature type="transmembrane region" description="Helical" evidence="2">
    <location>
        <begin position="53"/>
        <end position="77"/>
    </location>
</feature>
<feature type="domain" description="Bacterial sugar transferase" evidence="3">
    <location>
        <begin position="51"/>
        <end position="230"/>
    </location>
</feature>
<dbReference type="GeneID" id="88812863"/>
<evidence type="ECO:0000313" key="5">
    <source>
        <dbReference type="Proteomes" id="UP000679498"/>
    </source>
</evidence>
<reference evidence="4 5" key="1">
    <citation type="submission" date="2021-05" db="EMBL/GenBank/DDBJ databases">
        <title>Biocontrol using Exiguobacterium acetylicum SI17 against litchi downy blight caused by Peronophythora litchii.</title>
        <authorList>
            <person name="Zheng L."/>
        </authorList>
    </citation>
    <scope>NUCLEOTIDE SEQUENCE [LARGE SCALE GENOMIC DNA]</scope>
    <source>
        <strain evidence="4 5">SI17</strain>
    </source>
</reference>
<keyword evidence="2" id="KW-0812">Transmembrane</keyword>
<keyword evidence="2" id="KW-0472">Membrane</keyword>
<dbReference type="InterPro" id="IPR003362">
    <property type="entry name" value="Bact_transf"/>
</dbReference>
<sequence>METLEKKENELISEKQIVNSSFDLKISTINNIVEVENHEIYAQKLVFTITKRLIDIILSVILLLITLPLIILFGLLIKLESKGPVFYSQERLGTNDRIFSIYKLRSMYSDAEKNGAMWAKVNDERVTKIGLFIRKTRIDELPQLYNVIKGEMSLIGPRPERKVFADEFIQLNNEFSKRTAVKPGLTGLAQVHGGYDLTPFEKLDLDLKYIKKRNSKMEFHIFCYTIKVIITGEGAR</sequence>
<dbReference type="Pfam" id="PF02397">
    <property type="entry name" value="Bac_transf"/>
    <property type="match status" value="1"/>
</dbReference>
<keyword evidence="5" id="KW-1185">Reference proteome</keyword>
<keyword evidence="4" id="KW-0808">Transferase</keyword>
<dbReference type="PANTHER" id="PTHR30576">
    <property type="entry name" value="COLANIC BIOSYNTHESIS UDP-GLUCOSE LIPID CARRIER TRANSFERASE"/>
    <property type="match status" value="1"/>
</dbReference>
<gene>
    <name evidence="4" type="ORF">KKI46_14295</name>
</gene>
<organism evidence="4 5">
    <name type="scientific">Exiguobacterium acetylicum</name>
    <name type="common">Brevibacterium acetylicum</name>
    <dbReference type="NCBI Taxonomy" id="41170"/>
    <lineage>
        <taxon>Bacteria</taxon>
        <taxon>Bacillati</taxon>
        <taxon>Bacillota</taxon>
        <taxon>Bacilli</taxon>
        <taxon>Bacillales</taxon>
        <taxon>Bacillales Family XII. Incertae Sedis</taxon>
        <taxon>Exiguobacterium</taxon>
    </lineage>
</organism>
<name>A0ABX8G9D3_EXIAC</name>
<evidence type="ECO:0000256" key="2">
    <source>
        <dbReference type="SAM" id="Phobius"/>
    </source>
</evidence>
<dbReference type="EMBL" id="CP075897">
    <property type="protein sequence ID" value="QWB29745.1"/>
    <property type="molecule type" value="Genomic_DNA"/>
</dbReference>
<dbReference type="RefSeq" id="WP_050678202.1">
    <property type="nucleotide sequence ID" value="NZ_CP075897.1"/>
</dbReference>
<dbReference type="PANTHER" id="PTHR30576:SF0">
    <property type="entry name" value="UNDECAPRENYL-PHOSPHATE N-ACETYLGALACTOSAMINYL 1-PHOSPHATE TRANSFERASE-RELATED"/>
    <property type="match status" value="1"/>
</dbReference>
<evidence type="ECO:0000259" key="3">
    <source>
        <dbReference type="Pfam" id="PF02397"/>
    </source>
</evidence>
<dbReference type="Proteomes" id="UP000679498">
    <property type="component" value="Chromosome"/>
</dbReference>
<keyword evidence="2" id="KW-1133">Transmembrane helix</keyword>
<comment type="similarity">
    <text evidence="1">Belongs to the bacterial sugar transferase family.</text>
</comment>